<dbReference type="Pfam" id="PF00078">
    <property type="entry name" value="RVT_1"/>
    <property type="match status" value="1"/>
</dbReference>
<dbReference type="InterPro" id="IPR012337">
    <property type="entry name" value="RNaseH-like_sf"/>
</dbReference>
<evidence type="ECO:0000259" key="9">
    <source>
        <dbReference type="PROSITE" id="PS50994"/>
    </source>
</evidence>
<dbReference type="GO" id="GO:0004519">
    <property type="term" value="F:endonuclease activity"/>
    <property type="evidence" value="ECO:0007669"/>
    <property type="project" value="UniProtKB-KW"/>
</dbReference>
<evidence type="ECO:0000256" key="3">
    <source>
        <dbReference type="ARBA" id="ARBA00022695"/>
    </source>
</evidence>
<dbReference type="GO" id="GO:0006508">
    <property type="term" value="P:proteolysis"/>
    <property type="evidence" value="ECO:0007669"/>
    <property type="project" value="UniProtKB-KW"/>
</dbReference>
<keyword evidence="3" id="KW-0548">Nucleotidyltransferase</keyword>
<evidence type="ECO:0000256" key="2">
    <source>
        <dbReference type="ARBA" id="ARBA00022679"/>
    </source>
</evidence>
<keyword evidence="11" id="KW-1185">Reference proteome</keyword>
<dbReference type="InterPro" id="IPR001584">
    <property type="entry name" value="Integrase_cat-core"/>
</dbReference>
<dbReference type="SUPFAM" id="SSF56672">
    <property type="entry name" value="DNA/RNA polymerases"/>
    <property type="match status" value="1"/>
</dbReference>
<evidence type="ECO:0000256" key="5">
    <source>
        <dbReference type="ARBA" id="ARBA00022759"/>
    </source>
</evidence>
<organism evidence="10 11">
    <name type="scientific">Petrolisthes manimaculis</name>
    <dbReference type="NCBI Taxonomy" id="1843537"/>
    <lineage>
        <taxon>Eukaryota</taxon>
        <taxon>Metazoa</taxon>
        <taxon>Ecdysozoa</taxon>
        <taxon>Arthropoda</taxon>
        <taxon>Crustacea</taxon>
        <taxon>Multicrustacea</taxon>
        <taxon>Malacostraca</taxon>
        <taxon>Eumalacostraca</taxon>
        <taxon>Eucarida</taxon>
        <taxon>Decapoda</taxon>
        <taxon>Pleocyemata</taxon>
        <taxon>Anomura</taxon>
        <taxon>Galatheoidea</taxon>
        <taxon>Porcellanidae</taxon>
        <taxon>Petrolisthes</taxon>
    </lineage>
</organism>
<gene>
    <name evidence="10" type="ORF">Pmani_005972</name>
</gene>
<dbReference type="EMBL" id="JAWZYT010000452">
    <property type="protein sequence ID" value="KAK4323326.1"/>
    <property type="molecule type" value="Genomic_DNA"/>
</dbReference>
<dbReference type="PROSITE" id="PS50994">
    <property type="entry name" value="INTEGRASE"/>
    <property type="match status" value="1"/>
</dbReference>
<dbReference type="GO" id="GO:0008233">
    <property type="term" value="F:peptidase activity"/>
    <property type="evidence" value="ECO:0007669"/>
    <property type="project" value="UniProtKB-KW"/>
</dbReference>
<name>A0AAE1QB68_9EUCA</name>
<feature type="region of interest" description="Disordered" evidence="8">
    <location>
        <begin position="519"/>
        <end position="571"/>
    </location>
</feature>
<dbReference type="Gene3D" id="3.30.420.10">
    <property type="entry name" value="Ribonuclease H-like superfamily/Ribonuclease H"/>
    <property type="match status" value="1"/>
</dbReference>
<evidence type="ECO:0000256" key="7">
    <source>
        <dbReference type="ARBA" id="ARBA00022918"/>
    </source>
</evidence>
<feature type="compositionally biased region" description="Acidic residues" evidence="8">
    <location>
        <begin position="528"/>
        <end position="547"/>
    </location>
</feature>
<keyword evidence="2" id="KW-0808">Transferase</keyword>
<proteinExistence type="predicted"/>
<dbReference type="Gene3D" id="3.10.10.10">
    <property type="entry name" value="HIV Type 1 Reverse Transcriptase, subunit A, domain 1"/>
    <property type="match status" value="1"/>
</dbReference>
<dbReference type="Proteomes" id="UP001292094">
    <property type="component" value="Unassembled WGS sequence"/>
</dbReference>
<dbReference type="AlphaFoldDB" id="A0AAE1QB68"/>
<dbReference type="PANTHER" id="PTHR37984:SF15">
    <property type="entry name" value="INTEGRASE CATALYTIC DOMAIN-CONTAINING PROTEIN"/>
    <property type="match status" value="1"/>
</dbReference>
<dbReference type="Pfam" id="PF22938">
    <property type="entry name" value="Integrase_p58_C"/>
    <property type="match status" value="1"/>
</dbReference>
<evidence type="ECO:0000256" key="6">
    <source>
        <dbReference type="ARBA" id="ARBA00022801"/>
    </source>
</evidence>
<comment type="caution">
    <text evidence="10">The sequence shown here is derived from an EMBL/GenBank/DDBJ whole genome shotgun (WGS) entry which is preliminary data.</text>
</comment>
<dbReference type="GO" id="GO:0003964">
    <property type="term" value="F:RNA-directed DNA polymerase activity"/>
    <property type="evidence" value="ECO:0007669"/>
    <property type="project" value="UniProtKB-KW"/>
</dbReference>
<evidence type="ECO:0000313" key="11">
    <source>
        <dbReference type="Proteomes" id="UP001292094"/>
    </source>
</evidence>
<dbReference type="PANTHER" id="PTHR37984">
    <property type="entry name" value="PROTEIN CBG26694"/>
    <property type="match status" value="1"/>
</dbReference>
<dbReference type="InterPro" id="IPR054465">
    <property type="entry name" value="Integrase_p58-like_C"/>
</dbReference>
<dbReference type="SUPFAM" id="SSF53098">
    <property type="entry name" value="Ribonuclease H-like"/>
    <property type="match status" value="1"/>
</dbReference>
<dbReference type="InterPro" id="IPR043502">
    <property type="entry name" value="DNA/RNA_pol_sf"/>
</dbReference>
<keyword evidence="5" id="KW-0255">Endonuclease</keyword>
<dbReference type="InterPro" id="IPR050951">
    <property type="entry name" value="Retrovirus_Pol_polyprotein"/>
</dbReference>
<keyword evidence="4" id="KW-0540">Nuclease</keyword>
<evidence type="ECO:0000256" key="8">
    <source>
        <dbReference type="SAM" id="MobiDB-lite"/>
    </source>
</evidence>
<feature type="domain" description="Integrase catalytic" evidence="9">
    <location>
        <begin position="226"/>
        <end position="387"/>
    </location>
</feature>
<dbReference type="GO" id="GO:0015074">
    <property type="term" value="P:DNA integration"/>
    <property type="evidence" value="ECO:0007669"/>
    <property type="project" value="InterPro"/>
</dbReference>
<evidence type="ECO:0000256" key="1">
    <source>
        <dbReference type="ARBA" id="ARBA00022670"/>
    </source>
</evidence>
<keyword evidence="7" id="KW-0695">RNA-directed DNA polymerase</keyword>
<dbReference type="CDD" id="cd01647">
    <property type="entry name" value="RT_LTR"/>
    <property type="match status" value="1"/>
</dbReference>
<sequence length="584" mass="66179">MQSEACVDLGRRLLKVRGVNVPLLPMDAGEKGENCVQCKLSGKERLPEGHENEKSADVGPLPEHLWDLAKRSTSCLTEEQAKKTLKALAQYADVFSRGDMDLGRTALVKHSVNTGNSSPVKQAPRRVAPAKREEMQQAVESMAALGLIERSDSPWSSPVVLVEKKDGTKCFCVDYRALNGVTVKDSYPLPRIDDTLDALTGAEWFSTLDLKSGYHQVEMEEEDKKKTAFTFGQGLWHFNVMPFGLCTSCGNRFICVIMDYFTKWPEAYALPNHEAGTVAEVLVDQFFTRFGVPRELHSDQGREFESRVFHECCELLGIHKTRTTPLRPQSDGMVERFNCTLADELAKYCDESQRDWDIKLPVLLMAYRSGVHEATGYTPACLMLGRELRLPVDLATGPPPDEELPTVTTGYATALQERLDKAGRQVRSNLQLVGQAMRQRYNQRVREARYAVGDRVWLYNPRRKRGLSPKLQSSWEGPYHVQEVMSDVTYRIRRGQNRSRVVHVDRLWRYFGPGHYSWGNGQGGETVESGEDVEEEEETPDEEEVEMWENGAIQVGDSPDPEQRPCRNRRRPGWLADFVVEDED</sequence>
<dbReference type="GO" id="GO:0042575">
    <property type="term" value="C:DNA polymerase complex"/>
    <property type="evidence" value="ECO:0007669"/>
    <property type="project" value="UniProtKB-ARBA"/>
</dbReference>
<dbReference type="FunFam" id="3.10.10.10:FF:000007">
    <property type="entry name" value="Retrovirus-related Pol polyprotein from transposon 17.6-like Protein"/>
    <property type="match status" value="1"/>
</dbReference>
<accession>A0AAE1QB68</accession>
<evidence type="ECO:0000256" key="4">
    <source>
        <dbReference type="ARBA" id="ARBA00022722"/>
    </source>
</evidence>
<reference evidence="10" key="1">
    <citation type="submission" date="2023-11" db="EMBL/GenBank/DDBJ databases">
        <title>Genome assemblies of two species of porcelain crab, Petrolisthes cinctipes and Petrolisthes manimaculis (Anomura: Porcellanidae).</title>
        <authorList>
            <person name="Angst P."/>
        </authorList>
    </citation>
    <scope>NUCLEOTIDE SEQUENCE</scope>
    <source>
        <strain evidence="10">PB745_02</strain>
        <tissue evidence="10">Gill</tissue>
    </source>
</reference>
<dbReference type="InterPro" id="IPR036397">
    <property type="entry name" value="RNaseH_sf"/>
</dbReference>
<dbReference type="GO" id="GO:0003676">
    <property type="term" value="F:nucleic acid binding"/>
    <property type="evidence" value="ECO:0007669"/>
    <property type="project" value="InterPro"/>
</dbReference>
<keyword evidence="6" id="KW-0378">Hydrolase</keyword>
<dbReference type="InterPro" id="IPR000477">
    <property type="entry name" value="RT_dom"/>
</dbReference>
<keyword evidence="1" id="KW-0645">Protease</keyword>
<protein>
    <recommendedName>
        <fullName evidence="9">Integrase catalytic domain-containing protein</fullName>
    </recommendedName>
</protein>
<dbReference type="FunFam" id="3.30.420.10:FF:000032">
    <property type="entry name" value="Retrovirus-related Pol polyprotein from transposon 297-like Protein"/>
    <property type="match status" value="1"/>
</dbReference>
<evidence type="ECO:0000313" key="10">
    <source>
        <dbReference type="EMBL" id="KAK4323326.1"/>
    </source>
</evidence>